<dbReference type="CDD" id="cd02440">
    <property type="entry name" value="AdoMet_MTases"/>
    <property type="match status" value="1"/>
</dbReference>
<comment type="caution">
    <text evidence="5">The sequence shown here is derived from an EMBL/GenBank/DDBJ whole genome shotgun (WGS) entry which is preliminary data.</text>
</comment>
<dbReference type="PANTHER" id="PTHR43464">
    <property type="entry name" value="METHYLTRANSFERASE"/>
    <property type="match status" value="1"/>
</dbReference>
<dbReference type="RefSeq" id="WP_135247801.1">
    <property type="nucleotide sequence ID" value="NZ_SMLK01000001.1"/>
</dbReference>
<keyword evidence="1 5" id="KW-0489">Methyltransferase</keyword>
<dbReference type="Pfam" id="PF13649">
    <property type="entry name" value="Methyltransf_25"/>
    <property type="match status" value="1"/>
</dbReference>
<dbReference type="AlphaFoldDB" id="A0A4Z0C8C1"/>
<evidence type="ECO:0000256" key="1">
    <source>
        <dbReference type="ARBA" id="ARBA00022603"/>
    </source>
</evidence>
<dbReference type="OrthoDB" id="116799at2"/>
<evidence type="ECO:0000313" key="5">
    <source>
        <dbReference type="EMBL" id="TFZ07863.1"/>
    </source>
</evidence>
<evidence type="ECO:0000313" key="6">
    <source>
        <dbReference type="Proteomes" id="UP000297839"/>
    </source>
</evidence>
<keyword evidence="3" id="KW-0949">S-adenosyl-L-methionine</keyword>
<dbReference type="InterPro" id="IPR041698">
    <property type="entry name" value="Methyltransf_25"/>
</dbReference>
<evidence type="ECO:0000256" key="3">
    <source>
        <dbReference type="ARBA" id="ARBA00022691"/>
    </source>
</evidence>
<sequence>MESSVLAELNAEIGRGYDRIAYDPVLDASLDLERLLGLSVLFGGTPPRDPDVLDFGSGTGSLLERLATQTQGRLTGVDISAQACERAAARCRPFGSRVNVLCRDFLALDPDTLGQFDVACHIGVLYVLPPALRAEVLRLLGRCLKPGGALVISYYTGAFHAARAALHRSVREAVSPGEAGIPAARAHIEAMAQALPPAGPLRDMLLAVMRTTQELPDTVFFHEVLNGRFDTLETAQLDSALSPFGVGFAGWLDPLAQPPGSTPRERAVAADALDYAAARYRHAVFVRMDAGARPDVARPAWRSCCVAAAPSAEGRRYQLRGQDVHLTVHQPRAAAVLDALAQGPLPWESIVAAWGHGAPESALRAGLESLWRGGAIAPLWPRQG</sequence>
<reference evidence="5 6" key="1">
    <citation type="submission" date="2019-03" db="EMBL/GenBank/DDBJ databases">
        <title>Ramlibacter sp. 18x22-1, whole genome shotgun sequence.</title>
        <authorList>
            <person name="Zhang X."/>
            <person name="Feng G."/>
            <person name="Zhu H."/>
        </authorList>
    </citation>
    <scope>NUCLEOTIDE SEQUENCE [LARGE SCALE GENOMIC DNA]</scope>
    <source>
        <strain evidence="5 6">18x22-1</strain>
    </source>
</reference>
<dbReference type="Gene3D" id="3.40.50.150">
    <property type="entry name" value="Vaccinia Virus protein VP39"/>
    <property type="match status" value="1"/>
</dbReference>
<gene>
    <name evidence="5" type="ORF">EZ216_01480</name>
</gene>
<dbReference type="EMBL" id="SMLK01000001">
    <property type="protein sequence ID" value="TFZ07863.1"/>
    <property type="molecule type" value="Genomic_DNA"/>
</dbReference>
<dbReference type="SUPFAM" id="SSF53335">
    <property type="entry name" value="S-adenosyl-L-methionine-dependent methyltransferases"/>
    <property type="match status" value="1"/>
</dbReference>
<dbReference type="GO" id="GO:0008168">
    <property type="term" value="F:methyltransferase activity"/>
    <property type="evidence" value="ECO:0007669"/>
    <property type="project" value="UniProtKB-KW"/>
</dbReference>
<dbReference type="InterPro" id="IPR029063">
    <property type="entry name" value="SAM-dependent_MTases_sf"/>
</dbReference>
<proteinExistence type="predicted"/>
<evidence type="ECO:0000256" key="2">
    <source>
        <dbReference type="ARBA" id="ARBA00022679"/>
    </source>
</evidence>
<protein>
    <submittedName>
        <fullName evidence="5">Class I SAM-dependent methyltransferase</fullName>
    </submittedName>
</protein>
<keyword evidence="2 5" id="KW-0808">Transferase</keyword>
<keyword evidence="6" id="KW-1185">Reference proteome</keyword>
<accession>A0A4Z0C8C1</accession>
<organism evidence="5 6">
    <name type="scientific">Ramlibacter humi</name>
    <dbReference type="NCBI Taxonomy" id="2530451"/>
    <lineage>
        <taxon>Bacteria</taxon>
        <taxon>Pseudomonadati</taxon>
        <taxon>Pseudomonadota</taxon>
        <taxon>Betaproteobacteria</taxon>
        <taxon>Burkholderiales</taxon>
        <taxon>Comamonadaceae</taxon>
        <taxon>Ramlibacter</taxon>
    </lineage>
</organism>
<feature type="domain" description="Methyltransferase" evidence="4">
    <location>
        <begin position="52"/>
        <end position="148"/>
    </location>
</feature>
<dbReference type="PANTHER" id="PTHR43464:SF19">
    <property type="entry name" value="UBIQUINONE BIOSYNTHESIS O-METHYLTRANSFERASE, MITOCHONDRIAL"/>
    <property type="match status" value="1"/>
</dbReference>
<dbReference type="Proteomes" id="UP000297839">
    <property type="component" value="Unassembled WGS sequence"/>
</dbReference>
<evidence type="ECO:0000259" key="4">
    <source>
        <dbReference type="Pfam" id="PF13649"/>
    </source>
</evidence>
<name>A0A4Z0C8C1_9BURK</name>
<dbReference type="GO" id="GO:0032259">
    <property type="term" value="P:methylation"/>
    <property type="evidence" value="ECO:0007669"/>
    <property type="project" value="UniProtKB-KW"/>
</dbReference>